<dbReference type="OrthoDB" id="7770343at2759"/>
<reference evidence="2" key="1">
    <citation type="submission" date="2025-08" db="UniProtKB">
        <authorList>
            <consortium name="RefSeq"/>
        </authorList>
    </citation>
    <scope>IDENTIFICATION</scope>
    <source>
        <strain evidence="2">15085-1641.00</strain>
        <tissue evidence="2">Whole body</tissue>
    </source>
</reference>
<sequence>MASSSYKRKTVQLIKCFCGCTDMSVEEVRRIYTLTNSTHHTLLDPPAAKLLRRYLETQRAGDKGETEQYLDLYEKCAEFLMEEQRILTLDHINELLDLGLSNRLECDLKRRMLSGQDSDIKSGLNCIQGECCKEIESSSDFKDFRNAILAKMQRIPK</sequence>
<dbReference type="KEGG" id="dhe:111593231"/>
<evidence type="ECO:0000313" key="2">
    <source>
        <dbReference type="RefSeq" id="XP_023161650.1"/>
    </source>
</evidence>
<protein>
    <submittedName>
        <fullName evidence="2">Uncharacterized protein LOC111593231</fullName>
    </submittedName>
</protein>
<name>A0A6J1L725_DROHY</name>
<organism evidence="1 2">
    <name type="scientific">Drosophila hydei</name>
    <name type="common">Fruit fly</name>
    <dbReference type="NCBI Taxonomy" id="7224"/>
    <lineage>
        <taxon>Eukaryota</taxon>
        <taxon>Metazoa</taxon>
        <taxon>Ecdysozoa</taxon>
        <taxon>Arthropoda</taxon>
        <taxon>Hexapoda</taxon>
        <taxon>Insecta</taxon>
        <taxon>Pterygota</taxon>
        <taxon>Neoptera</taxon>
        <taxon>Endopterygota</taxon>
        <taxon>Diptera</taxon>
        <taxon>Brachycera</taxon>
        <taxon>Muscomorpha</taxon>
        <taxon>Ephydroidea</taxon>
        <taxon>Drosophilidae</taxon>
        <taxon>Drosophila</taxon>
    </lineage>
</organism>
<dbReference type="OMA" id="HQRTFTQ"/>
<dbReference type="RefSeq" id="XP_023161650.1">
    <property type="nucleotide sequence ID" value="XM_023305882.2"/>
</dbReference>
<gene>
    <name evidence="2" type="primary">LOC111593231</name>
</gene>
<accession>A0A6J1L725</accession>
<evidence type="ECO:0000313" key="1">
    <source>
        <dbReference type="Proteomes" id="UP000504633"/>
    </source>
</evidence>
<keyword evidence="1" id="KW-1185">Reference proteome</keyword>
<dbReference type="GeneID" id="111593231"/>
<dbReference type="AlphaFoldDB" id="A0A6J1L725"/>
<proteinExistence type="predicted"/>
<dbReference type="Proteomes" id="UP000504633">
    <property type="component" value="Unplaced"/>
</dbReference>